<dbReference type="RefSeq" id="WP_137119090.1">
    <property type="nucleotide sequence ID" value="NZ_CP032327.1"/>
</dbReference>
<proteinExistence type="predicted"/>
<dbReference type="AlphaFoldDB" id="A0A4D8PST9"/>
<dbReference type="PANTHER" id="PTHR43708">
    <property type="entry name" value="CONSERVED EXPRESSED OXIDOREDUCTASE (EUROFUNG)"/>
    <property type="match status" value="1"/>
</dbReference>
<dbReference type="InterPro" id="IPR000683">
    <property type="entry name" value="Gfo/Idh/MocA-like_OxRdtase_N"/>
</dbReference>
<dbReference type="InterPro" id="IPR036291">
    <property type="entry name" value="NAD(P)-bd_dom_sf"/>
</dbReference>
<geneLocation type="plasmid" evidence="2 3">
    <name>p6</name>
</geneLocation>
<protein>
    <submittedName>
        <fullName evidence="2">Gfo/Idh/MocA family oxidoreductase</fullName>
    </submittedName>
</protein>
<keyword evidence="2" id="KW-0614">Plasmid</keyword>
<evidence type="ECO:0000259" key="1">
    <source>
        <dbReference type="Pfam" id="PF01408"/>
    </source>
</evidence>
<name>A0A4D8PST9_9PROT</name>
<dbReference type="PANTHER" id="PTHR43708:SF8">
    <property type="entry name" value="OXIDOREDUCTASE"/>
    <property type="match status" value="1"/>
</dbReference>
<dbReference type="Proteomes" id="UP000298595">
    <property type="component" value="Plasmid p6"/>
</dbReference>
<dbReference type="EMBL" id="CP032327">
    <property type="protein sequence ID" value="QCO00391.1"/>
    <property type="molecule type" value="Genomic_DNA"/>
</dbReference>
<sequence>MSWLAPSLRAAVIGCGAIGCRMDRPNTPLPSTHAGGYRISPGFSLVAFADTDDAARDAAAAWGCPVYADPLAMLAETRPDVVSLCLPVSAQVALLECLPRFGIRAVVAEKPLAGDAEEGERIRDLYRAAGIPLLVNFTRRFVGVYHDLARQLAGRDTVLAATIRYAKGARHNGSHAIDLTRLLFGEVLAAEPLGWQFDWWDDDPTVTAVLRTERCSEVILQGLDERCFTLFEVDVFSRTGRWIIDQDHRRLRRWEVRNGEGLPPGRRLVPVEQRAVPHESAMLTLMAHLHDVVHRGVEPLCGAREALAAQRWVDVLHSKALARRAMGDA</sequence>
<dbReference type="Pfam" id="PF01408">
    <property type="entry name" value="GFO_IDH_MocA"/>
    <property type="match status" value="1"/>
</dbReference>
<dbReference type="Gene3D" id="3.30.360.10">
    <property type="entry name" value="Dihydrodipicolinate Reductase, domain 2"/>
    <property type="match status" value="1"/>
</dbReference>
<dbReference type="KEGG" id="aare:D3093_34675"/>
<accession>A0A4D8PST9</accession>
<gene>
    <name evidence="2" type="ORF">D3093_34675</name>
</gene>
<dbReference type="GO" id="GO:0000166">
    <property type="term" value="F:nucleotide binding"/>
    <property type="evidence" value="ECO:0007669"/>
    <property type="project" value="InterPro"/>
</dbReference>
<dbReference type="Gene3D" id="3.40.50.720">
    <property type="entry name" value="NAD(P)-binding Rossmann-like Domain"/>
    <property type="match status" value="1"/>
</dbReference>
<organism evidence="2 3">
    <name type="scientific">Azospirillum argentinense</name>
    <dbReference type="NCBI Taxonomy" id="2970906"/>
    <lineage>
        <taxon>Bacteria</taxon>
        <taxon>Pseudomonadati</taxon>
        <taxon>Pseudomonadota</taxon>
        <taxon>Alphaproteobacteria</taxon>
        <taxon>Rhodospirillales</taxon>
        <taxon>Azospirillaceae</taxon>
        <taxon>Azospirillum</taxon>
    </lineage>
</organism>
<feature type="domain" description="Gfo/Idh/MocA-like oxidoreductase N-terminal" evidence="1">
    <location>
        <begin position="9"/>
        <end position="137"/>
    </location>
</feature>
<dbReference type="SUPFAM" id="SSF51735">
    <property type="entry name" value="NAD(P)-binding Rossmann-fold domains"/>
    <property type="match status" value="1"/>
</dbReference>
<reference evidence="2 3" key="1">
    <citation type="submission" date="2018-09" db="EMBL/GenBank/DDBJ databases">
        <title>Whole genome based analysis of evolution and adaptive divergence in Indian and Brazilian strains of Azospirillum brasilense.</title>
        <authorList>
            <person name="Singh C."/>
            <person name="Tripathi A.K."/>
        </authorList>
    </citation>
    <scope>NUCLEOTIDE SEQUENCE [LARGE SCALE GENOMIC DNA]</scope>
    <source>
        <strain evidence="2 3">MTCC4035</strain>
        <plasmid evidence="2 3">p6</plasmid>
    </source>
</reference>
<dbReference type="InterPro" id="IPR051317">
    <property type="entry name" value="Gfo/Idh/MocA_oxidoreduct"/>
</dbReference>
<evidence type="ECO:0000313" key="2">
    <source>
        <dbReference type="EMBL" id="QCO00391.1"/>
    </source>
</evidence>
<evidence type="ECO:0000313" key="3">
    <source>
        <dbReference type="Proteomes" id="UP000298595"/>
    </source>
</evidence>